<dbReference type="Pfam" id="PF01551">
    <property type="entry name" value="Peptidase_M23"/>
    <property type="match status" value="1"/>
</dbReference>
<dbReference type="Proteomes" id="UP000178235">
    <property type="component" value="Unassembled WGS sequence"/>
</dbReference>
<evidence type="ECO:0000259" key="2">
    <source>
        <dbReference type="Pfam" id="PF01551"/>
    </source>
</evidence>
<sequence length="434" mass="48517">MKHYLDYKRLFSSVFFAGLLLILGLIPFVFLHAETAGEIRNKIEQKSADIEKLEAEIRAYQLELEGLGKQKDSLSVSLKQLDITKKKLNADISVTQNKIDKTSLQIQNLTSDIGDKESSIIVNTDSIELDMRKINELESESFVEKILSNEDFTIIWNDIENMVTVRESIRDNIKMLRNTKVVLEDTRGQTIEAKNELTRLKAQLVDQQKIVIQNTNEKNKLLAQTKNSEANYQKLVQEQLAKKLAFEKELRDFESELQFILDPSKLPNAGVLSWPLARVFVTQEFGAKTGPHRTYASGHSGTDFRARTPLPVFAMADGVVKGIGDTDGICPGVSFGKWVFIEYNNGLSSTFGHLSLIKVSEGKKVRRGEVVAYTGGTGRVTGPHLHVSLYVSSGVNVSTVPSISCLGKILKQPIAATNAYLDPMYYLPFYVPQP</sequence>
<dbReference type="InterPro" id="IPR016047">
    <property type="entry name" value="M23ase_b-sheet_dom"/>
</dbReference>
<evidence type="ECO:0000313" key="3">
    <source>
        <dbReference type="EMBL" id="OGI68567.1"/>
    </source>
</evidence>
<evidence type="ECO:0000256" key="1">
    <source>
        <dbReference type="SAM" id="Coils"/>
    </source>
</evidence>
<dbReference type="AlphaFoldDB" id="A0A1F6VG00"/>
<dbReference type="InterPro" id="IPR050570">
    <property type="entry name" value="Cell_wall_metabolism_enzyme"/>
</dbReference>
<feature type="coiled-coil region" evidence="1">
    <location>
        <begin position="183"/>
        <end position="256"/>
    </location>
</feature>
<name>A0A1F6VG00_9BACT</name>
<dbReference type="SUPFAM" id="SSF51261">
    <property type="entry name" value="Duplicated hybrid motif"/>
    <property type="match status" value="1"/>
</dbReference>
<feature type="coiled-coil region" evidence="1">
    <location>
        <begin position="36"/>
        <end position="98"/>
    </location>
</feature>
<protein>
    <recommendedName>
        <fullName evidence="2">M23ase beta-sheet core domain-containing protein</fullName>
    </recommendedName>
</protein>
<accession>A0A1F6VG00</accession>
<gene>
    <name evidence="3" type="ORF">A2738_01660</name>
</gene>
<feature type="domain" description="M23ase beta-sheet core" evidence="2">
    <location>
        <begin position="298"/>
        <end position="391"/>
    </location>
</feature>
<keyword evidence="1" id="KW-0175">Coiled coil</keyword>
<dbReference type="Gene3D" id="2.70.70.10">
    <property type="entry name" value="Glucose Permease (Domain IIA)"/>
    <property type="match status" value="1"/>
</dbReference>
<dbReference type="CDD" id="cd12797">
    <property type="entry name" value="M23_peptidase"/>
    <property type="match status" value="1"/>
</dbReference>
<dbReference type="InterPro" id="IPR011055">
    <property type="entry name" value="Dup_hybrid_motif"/>
</dbReference>
<evidence type="ECO:0000313" key="4">
    <source>
        <dbReference type="Proteomes" id="UP000178235"/>
    </source>
</evidence>
<reference evidence="3 4" key="1">
    <citation type="journal article" date="2016" name="Nat. Commun.">
        <title>Thousands of microbial genomes shed light on interconnected biogeochemical processes in an aquifer system.</title>
        <authorList>
            <person name="Anantharaman K."/>
            <person name="Brown C.T."/>
            <person name="Hug L.A."/>
            <person name="Sharon I."/>
            <person name="Castelle C.J."/>
            <person name="Probst A.J."/>
            <person name="Thomas B.C."/>
            <person name="Singh A."/>
            <person name="Wilkins M.J."/>
            <person name="Karaoz U."/>
            <person name="Brodie E.L."/>
            <person name="Williams K.H."/>
            <person name="Hubbard S.S."/>
            <person name="Banfield J.F."/>
        </authorList>
    </citation>
    <scope>NUCLEOTIDE SEQUENCE [LARGE SCALE GENOMIC DNA]</scope>
</reference>
<dbReference type="Gene3D" id="6.10.250.3150">
    <property type="match status" value="1"/>
</dbReference>
<dbReference type="EMBL" id="MFTS01000003">
    <property type="protein sequence ID" value="OGI68567.1"/>
    <property type="molecule type" value="Genomic_DNA"/>
</dbReference>
<proteinExistence type="predicted"/>
<organism evidence="3 4">
    <name type="scientific">Candidatus Nomurabacteria bacterium RIFCSPHIGHO2_01_FULL_42_15</name>
    <dbReference type="NCBI Taxonomy" id="1801742"/>
    <lineage>
        <taxon>Bacteria</taxon>
        <taxon>Candidatus Nomuraibacteriota</taxon>
    </lineage>
</organism>
<dbReference type="PANTHER" id="PTHR21666">
    <property type="entry name" value="PEPTIDASE-RELATED"/>
    <property type="match status" value="1"/>
</dbReference>
<dbReference type="GO" id="GO:0004222">
    <property type="term" value="F:metalloendopeptidase activity"/>
    <property type="evidence" value="ECO:0007669"/>
    <property type="project" value="TreeGrafter"/>
</dbReference>
<dbReference type="PANTHER" id="PTHR21666:SF285">
    <property type="entry name" value="M23 FAMILY METALLOPEPTIDASE"/>
    <property type="match status" value="1"/>
</dbReference>
<comment type="caution">
    <text evidence="3">The sequence shown here is derived from an EMBL/GenBank/DDBJ whole genome shotgun (WGS) entry which is preliminary data.</text>
</comment>